<dbReference type="OrthoDB" id="288693at2"/>
<reference evidence="1 2" key="1">
    <citation type="submission" date="2019-02" db="EMBL/GenBank/DDBJ databases">
        <title>Deep-cultivation of Planctomycetes and their phenomic and genomic characterization uncovers novel biology.</title>
        <authorList>
            <person name="Wiegand S."/>
            <person name="Jogler M."/>
            <person name="Boedeker C."/>
            <person name="Pinto D."/>
            <person name="Vollmers J."/>
            <person name="Rivas-Marin E."/>
            <person name="Kohn T."/>
            <person name="Peeters S.H."/>
            <person name="Heuer A."/>
            <person name="Rast P."/>
            <person name="Oberbeckmann S."/>
            <person name="Bunk B."/>
            <person name="Jeske O."/>
            <person name="Meyerdierks A."/>
            <person name="Storesund J.E."/>
            <person name="Kallscheuer N."/>
            <person name="Luecker S."/>
            <person name="Lage O.M."/>
            <person name="Pohl T."/>
            <person name="Merkel B.J."/>
            <person name="Hornburger P."/>
            <person name="Mueller R.-W."/>
            <person name="Bruemmer F."/>
            <person name="Labrenz M."/>
            <person name="Spormann A.M."/>
            <person name="Op den Camp H."/>
            <person name="Overmann J."/>
            <person name="Amann R."/>
            <person name="Jetten M.S.M."/>
            <person name="Mascher T."/>
            <person name="Medema M.H."/>
            <person name="Devos D.P."/>
            <person name="Kaster A.-K."/>
            <person name="Ovreas L."/>
            <person name="Rohde M."/>
            <person name="Galperin M.Y."/>
            <person name="Jogler C."/>
        </authorList>
    </citation>
    <scope>NUCLEOTIDE SEQUENCE [LARGE SCALE GENOMIC DNA]</scope>
    <source>
        <strain evidence="1 2">Mal4</strain>
    </source>
</reference>
<evidence type="ECO:0000313" key="1">
    <source>
        <dbReference type="EMBL" id="QDU38641.1"/>
    </source>
</evidence>
<sequence>MDLAPGWQLQVDTSPEWLFFRLQAVSDDRAPEPPLAEAIQRKSAETGIRRVIFELGEGTMLQSFVAGQLVLLVKWAYLNGGAFRICSFSEDNYYVIRLMHLTDRFPNYSNREAAVMGWLP</sequence>
<dbReference type="AlphaFoldDB" id="A0A517Z878"/>
<dbReference type="InterPro" id="IPR036513">
    <property type="entry name" value="STAS_dom_sf"/>
</dbReference>
<gene>
    <name evidence="1" type="ORF">Mal4_29710</name>
</gene>
<dbReference type="KEGG" id="mri:Mal4_29710"/>
<dbReference type="RefSeq" id="WP_145369903.1">
    <property type="nucleotide sequence ID" value="NZ_CP036275.1"/>
</dbReference>
<dbReference type="Proteomes" id="UP000320496">
    <property type="component" value="Chromosome"/>
</dbReference>
<protein>
    <submittedName>
        <fullName evidence="1">Uncharacterized protein</fullName>
    </submittedName>
</protein>
<dbReference type="SUPFAM" id="SSF52091">
    <property type="entry name" value="SpoIIaa-like"/>
    <property type="match status" value="1"/>
</dbReference>
<keyword evidence="2" id="KW-1185">Reference proteome</keyword>
<dbReference type="EMBL" id="CP036275">
    <property type="protein sequence ID" value="QDU38641.1"/>
    <property type="molecule type" value="Genomic_DNA"/>
</dbReference>
<name>A0A517Z878_9PLAN</name>
<dbReference type="Gene3D" id="3.30.750.24">
    <property type="entry name" value="STAS domain"/>
    <property type="match status" value="1"/>
</dbReference>
<evidence type="ECO:0000313" key="2">
    <source>
        <dbReference type="Proteomes" id="UP000320496"/>
    </source>
</evidence>
<accession>A0A517Z878</accession>
<proteinExistence type="predicted"/>
<organism evidence="1 2">
    <name type="scientific">Maioricimonas rarisocia</name>
    <dbReference type="NCBI Taxonomy" id="2528026"/>
    <lineage>
        <taxon>Bacteria</taxon>
        <taxon>Pseudomonadati</taxon>
        <taxon>Planctomycetota</taxon>
        <taxon>Planctomycetia</taxon>
        <taxon>Planctomycetales</taxon>
        <taxon>Planctomycetaceae</taxon>
        <taxon>Maioricimonas</taxon>
    </lineage>
</organism>